<dbReference type="Proteomes" id="UP000042997">
    <property type="component" value="Unassembled WGS sequence"/>
</dbReference>
<dbReference type="GeneID" id="66837058"/>
<proteinExistence type="inferred from homology"/>
<dbReference type="AlphaFoldDB" id="A0A098BKV4"/>
<evidence type="ECO:0000256" key="1">
    <source>
        <dbReference type="HAMAP-Rule" id="MF_00799"/>
    </source>
</evidence>
<dbReference type="GO" id="GO:0019171">
    <property type="term" value="F:(3R)-hydroxyacyl-[acyl-carrier-protein] dehydratase activity"/>
    <property type="evidence" value="ECO:0007669"/>
    <property type="project" value="TreeGrafter"/>
</dbReference>
<dbReference type="PANTHER" id="PTHR43437:SF3">
    <property type="entry name" value="HYDROXYACYL-THIOESTER DEHYDRATASE TYPE 2, MITOCHONDRIAL"/>
    <property type="match status" value="1"/>
</dbReference>
<dbReference type="CDD" id="cd03441">
    <property type="entry name" value="R_hydratase_like"/>
    <property type="match status" value="1"/>
</dbReference>
<comment type="similarity">
    <text evidence="1">Belongs to the UPF0336 family.</text>
</comment>
<dbReference type="HAMAP" id="MF_00799">
    <property type="entry name" value="UPF0336"/>
    <property type="match status" value="1"/>
</dbReference>
<reference evidence="3 4" key="1">
    <citation type="journal article" date="2014" name="Genome Announc.">
        <title>Draft Genome Sequence of Propane- and Butane-Oxidizing Actinobacterium Rhodococcus ruber IEGM 231.</title>
        <authorList>
            <person name="Ivshina I.B."/>
            <person name="Kuyukina M.S."/>
            <person name="Krivoruchko A.V."/>
            <person name="Barbe V."/>
            <person name="Fischer C."/>
        </authorList>
    </citation>
    <scope>NUCLEOTIDE SEQUENCE [LARGE SCALE GENOMIC DNA]</scope>
</reference>
<protein>
    <recommendedName>
        <fullName evidence="1">UPF0336 protein RHRU231_450022</fullName>
    </recommendedName>
</protein>
<name>A0A098BKV4_9NOCA</name>
<evidence type="ECO:0000259" key="2">
    <source>
        <dbReference type="Pfam" id="PF13452"/>
    </source>
</evidence>
<evidence type="ECO:0000313" key="4">
    <source>
        <dbReference type="Proteomes" id="UP000042997"/>
    </source>
</evidence>
<dbReference type="Gene3D" id="3.10.129.10">
    <property type="entry name" value="Hotdog Thioesterase"/>
    <property type="match status" value="1"/>
</dbReference>
<feature type="domain" description="FAS1-like dehydratase" evidence="2">
    <location>
        <begin position="30"/>
        <end position="161"/>
    </location>
</feature>
<accession>A0A098BKV4</accession>
<dbReference type="InterPro" id="IPR054849">
    <property type="entry name" value="UPF0336_fam"/>
</dbReference>
<dbReference type="InterPro" id="IPR050965">
    <property type="entry name" value="UPF0336/Enoyl-CoA_hydratase"/>
</dbReference>
<dbReference type="Pfam" id="PF13452">
    <property type="entry name" value="FAS1_DH_region"/>
    <property type="match status" value="1"/>
</dbReference>
<dbReference type="RefSeq" id="WP_010592024.1">
    <property type="nucleotide sequence ID" value="NZ_CP023714.1"/>
</dbReference>
<evidence type="ECO:0000313" key="3">
    <source>
        <dbReference type="EMBL" id="CDZ88855.1"/>
    </source>
</evidence>
<dbReference type="EMBL" id="CCSD01000056">
    <property type="protein sequence ID" value="CDZ88855.1"/>
    <property type="molecule type" value="Genomic_DNA"/>
</dbReference>
<dbReference type="KEGG" id="rrz:CS378_08455"/>
<sequence length="191" mass="21211">MTGTFVSEESVVDGTEQAGIQFDVAAHAASMVGHHYRVEDFYEVGREKVREYARAVLDNNPAHHDEEAAKGLGYDGLVAPLTFISIVGMIAQRKLFDEVVTGYDLSQIMQTDQRLVFHRPIQVGDRLFCDVYLDDFRQAAGSDIITTKNIITDQHDNLVMTSWTTLVGRTGGEVDENIAHAVKDVMMHVAP</sequence>
<dbReference type="SMR" id="A0A098BKV4"/>
<gene>
    <name evidence="3" type="ORF">RHRU231_450022</name>
</gene>
<dbReference type="GO" id="GO:0006633">
    <property type="term" value="P:fatty acid biosynthetic process"/>
    <property type="evidence" value="ECO:0007669"/>
    <property type="project" value="TreeGrafter"/>
</dbReference>
<dbReference type="InterPro" id="IPR039569">
    <property type="entry name" value="FAS1-like_DH_region"/>
</dbReference>
<dbReference type="InterPro" id="IPR029069">
    <property type="entry name" value="HotDog_dom_sf"/>
</dbReference>
<dbReference type="PANTHER" id="PTHR43437">
    <property type="entry name" value="HYDROXYACYL-THIOESTER DEHYDRATASE TYPE 2, MITOCHONDRIAL-RELATED"/>
    <property type="match status" value="1"/>
</dbReference>
<dbReference type="InterPro" id="IPR016709">
    <property type="entry name" value="HadA-like"/>
</dbReference>
<dbReference type="SUPFAM" id="SSF54637">
    <property type="entry name" value="Thioesterase/thiol ester dehydrase-isomerase"/>
    <property type="match status" value="1"/>
</dbReference>
<dbReference type="OrthoDB" id="5415111at2"/>
<dbReference type="eggNOG" id="COG2030">
    <property type="taxonomic scope" value="Bacteria"/>
</dbReference>
<organism evidence="3 4">
    <name type="scientific">Rhodococcus ruber</name>
    <dbReference type="NCBI Taxonomy" id="1830"/>
    <lineage>
        <taxon>Bacteria</taxon>
        <taxon>Bacillati</taxon>
        <taxon>Actinomycetota</taxon>
        <taxon>Actinomycetes</taxon>
        <taxon>Mycobacteriales</taxon>
        <taxon>Nocardiaceae</taxon>
        <taxon>Rhodococcus</taxon>
    </lineage>
</organism>
<dbReference type="NCBIfam" id="NF040624">
    <property type="entry name" value="HadA"/>
    <property type="match status" value="1"/>
</dbReference>